<dbReference type="RefSeq" id="WP_045368214.1">
    <property type="nucleotide sequence ID" value="NZ_AP014648.1"/>
</dbReference>
<accession>A0A0A8K5E3</accession>
<organism evidence="2 3">
    <name type="scientific">Methyloceanibacter caenitepidi</name>
    <dbReference type="NCBI Taxonomy" id="1384459"/>
    <lineage>
        <taxon>Bacteria</taxon>
        <taxon>Pseudomonadati</taxon>
        <taxon>Pseudomonadota</taxon>
        <taxon>Alphaproteobacteria</taxon>
        <taxon>Hyphomicrobiales</taxon>
        <taxon>Hyphomicrobiaceae</taxon>
        <taxon>Methyloceanibacter</taxon>
    </lineage>
</organism>
<keyword evidence="1" id="KW-0812">Transmembrane</keyword>
<dbReference type="Proteomes" id="UP000031643">
    <property type="component" value="Chromosome"/>
</dbReference>
<gene>
    <name evidence="2" type="ORF">GL4_2734</name>
</gene>
<evidence type="ECO:0000313" key="3">
    <source>
        <dbReference type="Proteomes" id="UP000031643"/>
    </source>
</evidence>
<keyword evidence="1" id="KW-0472">Membrane</keyword>
<dbReference type="OrthoDB" id="7366326at2"/>
<keyword evidence="3" id="KW-1185">Reference proteome</keyword>
<dbReference type="KEGG" id="mcg:GL4_2734"/>
<reference evidence="2 3" key="1">
    <citation type="submission" date="2014-09" db="EMBL/GenBank/DDBJ databases">
        <title>Genome sequencing of Methyloceanibacter caenitepidi Gela4.</title>
        <authorList>
            <person name="Takeuchi M."/>
            <person name="Susumu S."/>
            <person name="Kamagata Y."/>
            <person name="Oshima K."/>
            <person name="Hattori M."/>
            <person name="Iwasaki W."/>
        </authorList>
    </citation>
    <scope>NUCLEOTIDE SEQUENCE [LARGE SCALE GENOMIC DNA]</scope>
    <source>
        <strain evidence="2 3">Gela4</strain>
    </source>
</reference>
<dbReference type="InterPro" id="IPR046093">
    <property type="entry name" value="DUF6111"/>
</dbReference>
<dbReference type="EMBL" id="AP014648">
    <property type="protein sequence ID" value="BAQ18168.1"/>
    <property type="molecule type" value="Genomic_DNA"/>
</dbReference>
<evidence type="ECO:0000313" key="2">
    <source>
        <dbReference type="EMBL" id="BAQ18168.1"/>
    </source>
</evidence>
<evidence type="ECO:0000256" key="1">
    <source>
        <dbReference type="SAM" id="Phobius"/>
    </source>
</evidence>
<proteinExistence type="predicted"/>
<dbReference type="AlphaFoldDB" id="A0A0A8K5E3"/>
<feature type="transmembrane region" description="Helical" evidence="1">
    <location>
        <begin position="36"/>
        <end position="59"/>
    </location>
</feature>
<protein>
    <submittedName>
        <fullName evidence="2">Uncharacterized protein</fullName>
    </submittedName>
</protein>
<dbReference type="HOGENOM" id="CLU_182933_0_0_5"/>
<sequence length="86" mass="9302">MLRIVLINILLFLLPFLIYAAYVVWVKGVAANRAMAGAPFLWLILAGLIVLFVGLLTLVEFTGGDREGSYQPSVLEDGVIKPGGIN</sequence>
<dbReference type="STRING" id="1384459.GL4_2734"/>
<dbReference type="Pfam" id="PF19606">
    <property type="entry name" value="DUF6111"/>
    <property type="match status" value="1"/>
</dbReference>
<name>A0A0A8K5E3_9HYPH</name>
<keyword evidence="1" id="KW-1133">Transmembrane helix</keyword>